<dbReference type="InterPro" id="IPR018488">
    <property type="entry name" value="cNMP-bd_CS"/>
</dbReference>
<evidence type="ECO:0000256" key="19">
    <source>
        <dbReference type="ARBA" id="ARBA00023286"/>
    </source>
</evidence>
<dbReference type="Gene3D" id="1.10.287.70">
    <property type="match status" value="1"/>
</dbReference>
<feature type="non-terminal residue" evidence="26">
    <location>
        <position position="1"/>
    </location>
</feature>
<dbReference type="GO" id="GO:0005249">
    <property type="term" value="F:voltage-gated potassium channel activity"/>
    <property type="evidence" value="ECO:0007669"/>
    <property type="project" value="InterPro"/>
</dbReference>
<dbReference type="PANTHER" id="PTHR45689:SF4">
    <property type="entry name" value="POTASSIUM_SODIUM HYPERPOLARIZATION-ACTIVATED CYCLIC NUCLEOTIDE-GATED CHANNEL 4"/>
    <property type="match status" value="1"/>
</dbReference>
<keyword evidence="10" id="KW-0631">Potassium channel</keyword>
<evidence type="ECO:0000256" key="24">
    <source>
        <dbReference type="SAM" id="Phobius"/>
    </source>
</evidence>
<evidence type="ECO:0000256" key="12">
    <source>
        <dbReference type="ARBA" id="ARBA00022958"/>
    </source>
</evidence>
<dbReference type="InterPro" id="IPR003938">
    <property type="entry name" value="K_chnl_volt-dep_EAG/ELK/ERG"/>
</dbReference>
<keyword evidence="20" id="KW-0407">Ion channel</keyword>
<keyword evidence="17" id="KW-0114">cAMP</keyword>
<feature type="compositionally biased region" description="Low complexity" evidence="23">
    <location>
        <begin position="971"/>
        <end position="984"/>
    </location>
</feature>
<evidence type="ECO:0000256" key="8">
    <source>
        <dbReference type="ARBA" id="ARBA00022692"/>
    </source>
</evidence>
<comment type="subcellular location">
    <subcellularLocation>
        <location evidence="1">Cell membrane</location>
        <topology evidence="1">Multi-pass membrane protein</topology>
    </subcellularLocation>
</comment>
<feature type="compositionally biased region" description="Low complexity" evidence="23">
    <location>
        <begin position="1109"/>
        <end position="1122"/>
    </location>
</feature>
<dbReference type="GO" id="GO:0003254">
    <property type="term" value="P:regulation of membrane depolarization"/>
    <property type="evidence" value="ECO:0007669"/>
    <property type="project" value="TreeGrafter"/>
</dbReference>
<dbReference type="Pfam" id="PF08412">
    <property type="entry name" value="Ion_trans_N"/>
    <property type="match status" value="1"/>
</dbReference>
<feature type="compositionally biased region" description="Low complexity" evidence="23">
    <location>
        <begin position="889"/>
        <end position="936"/>
    </location>
</feature>
<comment type="caution">
    <text evidence="26">The sequence shown here is derived from an EMBL/GenBank/DDBJ whole genome shotgun (WGS) entry which is preliminary data.</text>
</comment>
<gene>
    <name evidence="26" type="primary">Hcn4</name>
    <name evidence="26" type="ORF">NOTJUL_R00657</name>
</gene>
<dbReference type="PRINTS" id="PR01463">
    <property type="entry name" value="EAGCHANLFMLY"/>
</dbReference>
<dbReference type="OrthoDB" id="421226at2759"/>
<dbReference type="SMART" id="SM00100">
    <property type="entry name" value="cNMP"/>
    <property type="match status" value="1"/>
</dbReference>
<keyword evidence="13 24" id="KW-1133">Transmembrane helix</keyword>
<feature type="compositionally biased region" description="Basic and acidic residues" evidence="23">
    <location>
        <begin position="101"/>
        <end position="112"/>
    </location>
</feature>
<dbReference type="InterPro" id="IPR014710">
    <property type="entry name" value="RmlC-like_jellyroll"/>
</dbReference>
<reference evidence="26 27" key="1">
    <citation type="submission" date="2019-09" db="EMBL/GenBank/DDBJ databases">
        <title>Bird 10,000 Genomes (B10K) Project - Family phase.</title>
        <authorList>
            <person name="Zhang G."/>
        </authorList>
    </citation>
    <scope>NUCLEOTIDE SEQUENCE [LARGE SCALE GENOMIC DNA]</scope>
    <source>
        <strain evidence="26">B10K-MSB-01</strain>
    </source>
</reference>
<keyword evidence="12" id="KW-0630">Potassium</keyword>
<keyword evidence="4" id="KW-0894">Sodium channel</keyword>
<dbReference type="Gene3D" id="2.60.120.10">
    <property type="entry name" value="Jelly Rolls"/>
    <property type="match status" value="1"/>
</dbReference>
<evidence type="ECO:0000256" key="10">
    <source>
        <dbReference type="ARBA" id="ARBA00022826"/>
    </source>
</evidence>
<keyword evidence="15" id="KW-0406">Ion transport</keyword>
<feature type="compositionally biased region" description="Low complexity" evidence="23">
    <location>
        <begin position="854"/>
        <end position="878"/>
    </location>
</feature>
<dbReference type="PANTHER" id="PTHR45689">
    <property type="entry name" value="I[[H]] CHANNEL, ISOFORM E"/>
    <property type="match status" value="1"/>
</dbReference>
<evidence type="ECO:0000256" key="9">
    <source>
        <dbReference type="ARBA" id="ARBA00022741"/>
    </source>
</evidence>
<feature type="transmembrane region" description="Helical" evidence="24">
    <location>
        <begin position="233"/>
        <end position="257"/>
    </location>
</feature>
<evidence type="ECO:0000259" key="25">
    <source>
        <dbReference type="PROSITE" id="PS50042"/>
    </source>
</evidence>
<evidence type="ECO:0000256" key="2">
    <source>
        <dbReference type="ARBA" id="ARBA00006305"/>
    </source>
</evidence>
<feature type="region of interest" description="Disordered" evidence="23">
    <location>
        <begin position="805"/>
        <end position="833"/>
    </location>
</feature>
<dbReference type="InterPro" id="IPR051413">
    <property type="entry name" value="K/Na_HCN_channel"/>
</dbReference>
<dbReference type="InterPro" id="IPR018490">
    <property type="entry name" value="cNMP-bd_dom_sf"/>
</dbReference>
<evidence type="ECO:0000256" key="6">
    <source>
        <dbReference type="ARBA" id="ARBA00022538"/>
    </source>
</evidence>
<evidence type="ECO:0000256" key="1">
    <source>
        <dbReference type="ARBA" id="ARBA00004651"/>
    </source>
</evidence>
<evidence type="ECO:0000256" key="16">
    <source>
        <dbReference type="ARBA" id="ARBA00023136"/>
    </source>
</evidence>
<keyword evidence="16 24" id="KW-0472">Membrane</keyword>
<keyword evidence="9" id="KW-0547">Nucleotide-binding</keyword>
<keyword evidence="7" id="KW-0116">cAMP-binding</keyword>
<dbReference type="CDD" id="cd00038">
    <property type="entry name" value="CAP_ED"/>
    <property type="match status" value="1"/>
</dbReference>
<evidence type="ECO:0000256" key="11">
    <source>
        <dbReference type="ARBA" id="ARBA00022882"/>
    </source>
</evidence>
<keyword evidence="18" id="KW-0739">Sodium transport</keyword>
<dbReference type="Gene3D" id="1.10.287.630">
    <property type="entry name" value="Helix hairpin bin"/>
    <property type="match status" value="1"/>
</dbReference>
<feature type="compositionally biased region" description="Pro residues" evidence="23">
    <location>
        <begin position="139"/>
        <end position="152"/>
    </location>
</feature>
<evidence type="ECO:0000256" key="15">
    <source>
        <dbReference type="ARBA" id="ARBA00023065"/>
    </source>
</evidence>
<dbReference type="Pfam" id="PF00520">
    <property type="entry name" value="Ion_trans"/>
    <property type="match status" value="1"/>
</dbReference>
<dbReference type="EMBL" id="VZSV01000160">
    <property type="protein sequence ID" value="NXA53230.1"/>
    <property type="molecule type" value="Genomic_DNA"/>
</dbReference>
<dbReference type="SUPFAM" id="SSF81324">
    <property type="entry name" value="Voltage-gated potassium channels"/>
    <property type="match status" value="1"/>
</dbReference>
<feature type="transmembrane region" description="Helical" evidence="24">
    <location>
        <begin position="462"/>
        <end position="487"/>
    </location>
</feature>
<name>A0A7K7WJ27_9AVES</name>
<dbReference type="FunFam" id="1.10.287.70:FF:000031">
    <property type="entry name" value="Potassium/sodium hyperpolarization-activated cyclic nucleotide-gated channel 1, putative"/>
    <property type="match status" value="1"/>
</dbReference>
<evidence type="ECO:0000256" key="20">
    <source>
        <dbReference type="ARBA" id="ARBA00023303"/>
    </source>
</evidence>
<evidence type="ECO:0000313" key="27">
    <source>
        <dbReference type="Proteomes" id="UP000531559"/>
    </source>
</evidence>
<dbReference type="PROSITE" id="PS00888">
    <property type="entry name" value="CNMP_BINDING_1"/>
    <property type="match status" value="1"/>
</dbReference>
<comment type="catalytic activity">
    <reaction evidence="22">
        <text>Na(+)(in) = Na(+)(out)</text>
        <dbReference type="Rhea" id="RHEA:34963"/>
        <dbReference type="ChEBI" id="CHEBI:29101"/>
    </reaction>
</comment>
<evidence type="ECO:0000256" key="18">
    <source>
        <dbReference type="ARBA" id="ARBA00023201"/>
    </source>
</evidence>
<comment type="similarity">
    <text evidence="2">Belongs to the potassium channel HCN family.</text>
</comment>
<dbReference type="SUPFAM" id="SSF51206">
    <property type="entry name" value="cAMP-binding domain-like"/>
    <property type="match status" value="1"/>
</dbReference>
<accession>A0A7K7WJ27</accession>
<dbReference type="GO" id="GO:0030552">
    <property type="term" value="F:cAMP binding"/>
    <property type="evidence" value="ECO:0007669"/>
    <property type="project" value="UniProtKB-KW"/>
</dbReference>
<evidence type="ECO:0000256" key="4">
    <source>
        <dbReference type="ARBA" id="ARBA00022461"/>
    </source>
</evidence>
<dbReference type="PROSITE" id="PS50042">
    <property type="entry name" value="CNMP_BINDING_3"/>
    <property type="match status" value="1"/>
</dbReference>
<feature type="transmembrane region" description="Helical" evidence="24">
    <location>
        <begin position="263"/>
        <end position="282"/>
    </location>
</feature>
<feature type="region of interest" description="Disordered" evidence="23">
    <location>
        <begin position="1"/>
        <end position="158"/>
    </location>
</feature>
<comment type="catalytic activity">
    <reaction evidence="21">
        <text>K(+)(in) = K(+)(out)</text>
        <dbReference type="Rhea" id="RHEA:29463"/>
        <dbReference type="ChEBI" id="CHEBI:29103"/>
    </reaction>
</comment>
<evidence type="ECO:0000256" key="3">
    <source>
        <dbReference type="ARBA" id="ARBA00022448"/>
    </source>
</evidence>
<dbReference type="GO" id="GO:0098855">
    <property type="term" value="C:HCN channel complex"/>
    <property type="evidence" value="ECO:0007669"/>
    <property type="project" value="TreeGrafter"/>
</dbReference>
<feature type="region of interest" description="Disordered" evidence="23">
    <location>
        <begin position="1017"/>
        <end position="1049"/>
    </location>
</feature>
<evidence type="ECO:0000256" key="21">
    <source>
        <dbReference type="ARBA" id="ARBA00034430"/>
    </source>
</evidence>
<sequence length="1193" mass="129102">MDKLPPSMRKRLYSLPQQIGAKASIMDEEEDGDKDTRRKSIRLKPLPSPSAGSTRALAGEPGRAGDSGLLETEAGGKAARSSTNGDCRRFRGSLSSLTSRHLHDAAEERRLIGGEGEPASPGEDRSPPGSAEPELREPPASPPEPRQQPPPRACSSTSIKVEAGGGADQITPDEEQRLGQAGFMQRQFGAMLQPGVNKFSLRMFGSQKAVEREQERVKSAGFWIIHPYSDFRFYWDLTMLLLMVGNLIIIPVGITFFKDENTTPWIVFNVVSDTFFLIDLVLNFRTGIVVEDNTEIILDPQRIKMKYLKSWFVVDFISSIPVDYIFLIVETRIDSEVYKTARALRIVRFTKILSLLRLLRLSRLIRYIHQWEEIFHMTYDLASAVVRIVNLIGMMLLLCHWDGCLQFLVPMLQDFPEDCWVSLNRMVNDSWGKQYSYALFKAMSHMLCIGYGQQAPVGMSDVWLTMLSMIVGATCYAMFIGHATALIQSLDSSRRQYQEKYKQVEQYMSFHKLPADMRQRIHDYYEHRYQGKMFDEESILGELSEPLREEIINFNCRKLVASMPLFANADPNFVTSMLTKLRFEVFQPGDYIIREGTIGKKMYFIQHGVVSVLTKGNKETKLADGSYFGEICLLTRGRRTASVRADTYCRLYSLSVDNFNEVLEEYPMMRRAFETVALDRLDRIGKKNSILLHKVQHDLNSGVFNYQENEIIQQIVQHDREMAHCAHNVQAAAAAASTATPVIWTPLIQAPLQAAAATTSVAIALTHHPRLPTAIFRPPVSVLGSLGQQAGQTPRQLKRLQSLIPSTGPSAVGSPSSTPSQLHTPAADTPSASSFHIQQLAGFSAPAGLGHFQAPAVGSPPGASGQPAPSGGASSSAGLGHFQPPAPGSPVGMGQPPQQPPLSSSGFGHFQQATSSSPSTSLTQLSSNSPPSLLSQFQPATRPLPGGQSQQLSGSGTLGGIHHFQPPPSSNSPSSSLSQLAQASGGPPSGLCQTHPSALGSLTGTIAQLHQERSPFASMSPLQPSGVASPCYPPSGLSPPSQSPVAARTFPCGPAGASGSHGSLLLSQAAGAAPQLPPPKNAPGRLSQDLKLISASQPSLPQELAQALSRASPHSSRESVSSFSPFPGAGLLGKPCSSVPGRVTLPRQMSSGSLPQPLAFAAGAAALAAGGRKESLVLSGDLEPVRSKLPSNL</sequence>
<feature type="compositionally biased region" description="Low complexity" evidence="23">
    <location>
        <begin position="943"/>
        <end position="955"/>
    </location>
</feature>
<dbReference type="InterPro" id="IPR000595">
    <property type="entry name" value="cNMP-bd_dom"/>
</dbReference>
<keyword evidence="3" id="KW-0813">Transport</keyword>
<feature type="compositionally biased region" description="Polar residues" evidence="23">
    <location>
        <begin position="805"/>
        <end position="823"/>
    </location>
</feature>
<keyword evidence="8 24" id="KW-0812">Transmembrane</keyword>
<evidence type="ECO:0000313" key="26">
    <source>
        <dbReference type="EMBL" id="NXA53230.1"/>
    </source>
</evidence>
<evidence type="ECO:0000256" key="22">
    <source>
        <dbReference type="ARBA" id="ARBA00036239"/>
    </source>
</evidence>
<keyword evidence="19" id="KW-1071">Ligand-gated ion channel</keyword>
<dbReference type="InterPro" id="IPR005821">
    <property type="entry name" value="Ion_trans_dom"/>
</dbReference>
<dbReference type="AlphaFoldDB" id="A0A7K7WJ27"/>
<keyword evidence="14" id="KW-0915">Sodium</keyword>
<dbReference type="Pfam" id="PF00027">
    <property type="entry name" value="cNMP_binding"/>
    <property type="match status" value="1"/>
</dbReference>
<dbReference type="FunFam" id="2.60.120.10:FF:000007">
    <property type="entry name" value="Putative potassium/sodium hyperpolarization-activated cyclic nucleotide-gated channel 2"/>
    <property type="match status" value="1"/>
</dbReference>
<keyword evidence="27" id="KW-1185">Reference proteome</keyword>
<dbReference type="Proteomes" id="UP000531559">
    <property type="component" value="Unassembled WGS sequence"/>
</dbReference>
<feature type="non-terminal residue" evidence="26">
    <location>
        <position position="1193"/>
    </location>
</feature>
<evidence type="ECO:0000256" key="23">
    <source>
        <dbReference type="SAM" id="MobiDB-lite"/>
    </source>
</evidence>
<evidence type="ECO:0000256" key="5">
    <source>
        <dbReference type="ARBA" id="ARBA00022475"/>
    </source>
</evidence>
<keyword evidence="5" id="KW-1003">Cell membrane</keyword>
<dbReference type="GO" id="GO:0030424">
    <property type="term" value="C:axon"/>
    <property type="evidence" value="ECO:0007669"/>
    <property type="project" value="TreeGrafter"/>
</dbReference>
<proteinExistence type="inferred from homology"/>
<protein>
    <submittedName>
        <fullName evidence="26">HCN4 protein</fullName>
    </submittedName>
</protein>
<organism evidence="26 27">
    <name type="scientific">Nothocercus julius</name>
    <dbReference type="NCBI Taxonomy" id="2585813"/>
    <lineage>
        <taxon>Eukaryota</taxon>
        <taxon>Metazoa</taxon>
        <taxon>Chordata</taxon>
        <taxon>Craniata</taxon>
        <taxon>Vertebrata</taxon>
        <taxon>Euteleostomi</taxon>
        <taxon>Archelosauria</taxon>
        <taxon>Archosauria</taxon>
        <taxon>Dinosauria</taxon>
        <taxon>Saurischia</taxon>
        <taxon>Theropoda</taxon>
        <taxon>Coelurosauria</taxon>
        <taxon>Aves</taxon>
        <taxon>Palaeognathae</taxon>
        <taxon>Tinamiformes</taxon>
        <taxon>Tinamidae</taxon>
        <taxon>Nothocercus</taxon>
    </lineage>
</organism>
<evidence type="ECO:0000256" key="17">
    <source>
        <dbReference type="ARBA" id="ARBA00023149"/>
    </source>
</evidence>
<dbReference type="FunFam" id="1.10.287.630:FF:000002">
    <property type="entry name" value="Potassium/sodium hyperpolarization-activated cyclic nucleotide-gated channel 4"/>
    <property type="match status" value="1"/>
</dbReference>
<feature type="region of interest" description="Disordered" evidence="23">
    <location>
        <begin position="852"/>
        <end position="998"/>
    </location>
</feature>
<dbReference type="GO" id="GO:0030425">
    <property type="term" value="C:dendrite"/>
    <property type="evidence" value="ECO:0007669"/>
    <property type="project" value="TreeGrafter"/>
</dbReference>
<evidence type="ECO:0000256" key="13">
    <source>
        <dbReference type="ARBA" id="ARBA00022989"/>
    </source>
</evidence>
<feature type="domain" description="Cyclic nucleotide-binding" evidence="25">
    <location>
        <begin position="565"/>
        <end position="680"/>
    </location>
</feature>
<evidence type="ECO:0000256" key="7">
    <source>
        <dbReference type="ARBA" id="ARBA00022566"/>
    </source>
</evidence>
<keyword evidence="6" id="KW-0633">Potassium transport</keyword>
<dbReference type="GO" id="GO:0005272">
    <property type="term" value="F:sodium channel activity"/>
    <property type="evidence" value="ECO:0007669"/>
    <property type="project" value="UniProtKB-KW"/>
</dbReference>
<evidence type="ECO:0000256" key="14">
    <source>
        <dbReference type="ARBA" id="ARBA00023053"/>
    </source>
</evidence>
<dbReference type="InterPro" id="IPR013621">
    <property type="entry name" value="Ion_trans_N"/>
</dbReference>
<keyword evidence="11" id="KW-0851">Voltage-gated channel</keyword>
<feature type="region of interest" description="Disordered" evidence="23">
    <location>
        <begin position="1101"/>
        <end position="1122"/>
    </location>
</feature>